<dbReference type="PANTHER" id="PTHR43467">
    <property type="entry name" value="COBALT-PRECORRIN-2 C(20)-METHYLTRANSFERASE"/>
    <property type="match status" value="1"/>
</dbReference>
<evidence type="ECO:0000256" key="5">
    <source>
        <dbReference type="ARBA" id="ARBA00022679"/>
    </source>
</evidence>
<dbReference type="PROSITE" id="PS00839">
    <property type="entry name" value="SUMT_1"/>
    <property type="match status" value="1"/>
</dbReference>
<dbReference type="CDD" id="cd11645">
    <property type="entry name" value="Precorrin_2_C20_MT"/>
    <property type="match status" value="1"/>
</dbReference>
<evidence type="ECO:0000256" key="4">
    <source>
        <dbReference type="ARBA" id="ARBA00022603"/>
    </source>
</evidence>
<gene>
    <name evidence="9" type="ORF">GGR05_002816</name>
</gene>
<dbReference type="OrthoDB" id="9804789at2"/>
<proteinExistence type="inferred from homology"/>
<sequence>MSGRLFGVGLGPGDPELLTLKATRILREASVIAYPLSEGGASLARSIAEPHLGPAQREIAIELCMSTERAPGQGAYDLAAPRIAAELDAGHDVAVLCEGDPFFYGSFLQLFARLGHRYPTEVVPGVSSVMAAAARTRRPLCARTDRFAVLPATLADDALLSAIAAAESVAILKLGRHFARVKALIEGMGLTDRATYAERIGQAGERVLPLGETGETAPYFAMILLYKGAEPAILDALNGPHLR</sequence>
<dbReference type="EC" id="2.1.1.151" evidence="9"/>
<evidence type="ECO:0000256" key="2">
    <source>
        <dbReference type="ARBA" id="ARBA00005879"/>
    </source>
</evidence>
<dbReference type="InterPro" id="IPR035996">
    <property type="entry name" value="4pyrrol_Methylase_sf"/>
</dbReference>
<feature type="domain" description="Tetrapyrrole methylase" evidence="8">
    <location>
        <begin position="4"/>
        <end position="208"/>
    </location>
</feature>
<keyword evidence="3" id="KW-0169">Cobalamin biosynthesis</keyword>
<dbReference type="InterPro" id="IPR006364">
    <property type="entry name" value="CobI/CbiL/CobIJ_dom"/>
</dbReference>
<dbReference type="PANTHER" id="PTHR43467:SF2">
    <property type="entry name" value="COBALT-PRECORRIN-2 C(20)-METHYLTRANSFERASE"/>
    <property type="match status" value="1"/>
</dbReference>
<dbReference type="GO" id="GO:0032259">
    <property type="term" value="P:methylation"/>
    <property type="evidence" value="ECO:0007669"/>
    <property type="project" value="UniProtKB-KW"/>
</dbReference>
<comment type="similarity">
    <text evidence="2 7">Belongs to the precorrin methyltransferase family.</text>
</comment>
<dbReference type="SUPFAM" id="SSF53790">
    <property type="entry name" value="Tetrapyrrole methylase"/>
    <property type="match status" value="1"/>
</dbReference>
<comment type="caution">
    <text evidence="9">The sequence shown here is derived from an EMBL/GenBank/DDBJ whole genome shotgun (WGS) entry which is preliminary data.</text>
</comment>
<organism evidence="9 10">
    <name type="scientific">Aureimonas phyllosphaerae</name>
    <dbReference type="NCBI Taxonomy" id="1166078"/>
    <lineage>
        <taxon>Bacteria</taxon>
        <taxon>Pseudomonadati</taxon>
        <taxon>Pseudomonadota</taxon>
        <taxon>Alphaproteobacteria</taxon>
        <taxon>Hyphomicrobiales</taxon>
        <taxon>Aurantimonadaceae</taxon>
        <taxon>Aureimonas</taxon>
    </lineage>
</organism>
<dbReference type="InterPro" id="IPR000878">
    <property type="entry name" value="4pyrrol_Mease"/>
</dbReference>
<dbReference type="Gene3D" id="3.30.950.10">
    <property type="entry name" value="Methyltransferase, Cobalt-precorrin-4 Transmethylase, Domain 2"/>
    <property type="match status" value="1"/>
</dbReference>
<dbReference type="Proteomes" id="UP000531216">
    <property type="component" value="Unassembled WGS sequence"/>
</dbReference>
<dbReference type="InterPro" id="IPR014777">
    <property type="entry name" value="4pyrrole_Mease_sub1"/>
</dbReference>
<dbReference type="UniPathway" id="UPA00148"/>
<dbReference type="NCBIfam" id="TIGR01467">
    <property type="entry name" value="cobI_cbiL"/>
    <property type="match status" value="1"/>
</dbReference>
<dbReference type="GO" id="GO:0030788">
    <property type="term" value="F:precorrin-2 C20-methyltransferase activity"/>
    <property type="evidence" value="ECO:0007669"/>
    <property type="project" value="UniProtKB-EC"/>
</dbReference>
<accession>A0A7W6FW29</accession>
<reference evidence="9 10" key="1">
    <citation type="submission" date="2020-08" db="EMBL/GenBank/DDBJ databases">
        <title>Genomic Encyclopedia of Type Strains, Phase IV (KMG-IV): sequencing the most valuable type-strain genomes for metagenomic binning, comparative biology and taxonomic classification.</title>
        <authorList>
            <person name="Goeker M."/>
        </authorList>
    </citation>
    <scope>NUCLEOTIDE SEQUENCE [LARGE SCALE GENOMIC DNA]</scope>
    <source>
        <strain evidence="9 10">DSM 25024</strain>
    </source>
</reference>
<evidence type="ECO:0000313" key="10">
    <source>
        <dbReference type="Proteomes" id="UP000531216"/>
    </source>
</evidence>
<evidence type="ECO:0000256" key="1">
    <source>
        <dbReference type="ARBA" id="ARBA00004953"/>
    </source>
</evidence>
<dbReference type="GO" id="GO:0043781">
    <property type="term" value="F:cobalt-factor II C20-methyltransferase activity"/>
    <property type="evidence" value="ECO:0007669"/>
    <property type="project" value="UniProtKB-EC"/>
</dbReference>
<evidence type="ECO:0000256" key="7">
    <source>
        <dbReference type="PIRNR" id="PIRNR036427"/>
    </source>
</evidence>
<evidence type="ECO:0000313" key="9">
    <source>
        <dbReference type="EMBL" id="MBB3936662.1"/>
    </source>
</evidence>
<dbReference type="Pfam" id="PF00590">
    <property type="entry name" value="TP_methylase"/>
    <property type="match status" value="1"/>
</dbReference>
<dbReference type="GO" id="GO:0009236">
    <property type="term" value="P:cobalamin biosynthetic process"/>
    <property type="evidence" value="ECO:0007669"/>
    <property type="project" value="UniProtKB-UniRule"/>
</dbReference>
<keyword evidence="10" id="KW-1185">Reference proteome</keyword>
<dbReference type="EC" id="2.1.1.130" evidence="9"/>
<evidence type="ECO:0000256" key="6">
    <source>
        <dbReference type="ARBA" id="ARBA00022691"/>
    </source>
</evidence>
<protein>
    <submittedName>
        <fullName evidence="9">Precorrin-2/cobalt-factor-2 C20-methyltransferase</fullName>
        <ecNumber evidence="9">2.1.1.130</ecNumber>
        <ecNumber evidence="9">2.1.1.151</ecNumber>
    </submittedName>
</protein>
<dbReference type="InterPro" id="IPR012382">
    <property type="entry name" value="CobI/CbiL"/>
</dbReference>
<dbReference type="RefSeq" id="WP_090962156.1">
    <property type="nucleotide sequence ID" value="NZ_FOOA01000005.1"/>
</dbReference>
<comment type="pathway">
    <text evidence="1">Cofactor biosynthesis; adenosylcobalamin biosynthesis.</text>
</comment>
<name>A0A7W6FW29_9HYPH</name>
<dbReference type="AlphaFoldDB" id="A0A7W6FW29"/>
<evidence type="ECO:0000256" key="3">
    <source>
        <dbReference type="ARBA" id="ARBA00022573"/>
    </source>
</evidence>
<dbReference type="InterPro" id="IPR003043">
    <property type="entry name" value="Uropor_MeTrfase_CS"/>
</dbReference>
<keyword evidence="5 9" id="KW-0808">Transferase</keyword>
<dbReference type="EMBL" id="JACIDO010000005">
    <property type="protein sequence ID" value="MBB3936662.1"/>
    <property type="molecule type" value="Genomic_DNA"/>
</dbReference>
<dbReference type="InterPro" id="IPR014776">
    <property type="entry name" value="4pyrrole_Mease_sub2"/>
</dbReference>
<dbReference type="PIRSF" id="PIRSF036427">
    <property type="entry name" value="Precrrn-2_mtase"/>
    <property type="match status" value="1"/>
</dbReference>
<evidence type="ECO:0000259" key="8">
    <source>
        <dbReference type="Pfam" id="PF00590"/>
    </source>
</evidence>
<dbReference type="Gene3D" id="3.40.1010.10">
    <property type="entry name" value="Cobalt-precorrin-4 Transmethylase, Domain 1"/>
    <property type="match status" value="1"/>
</dbReference>
<keyword evidence="4 9" id="KW-0489">Methyltransferase</keyword>
<keyword evidence="6" id="KW-0949">S-adenosyl-L-methionine</keyword>